<evidence type="ECO:0000256" key="4">
    <source>
        <dbReference type="ARBA" id="ARBA00022692"/>
    </source>
</evidence>
<feature type="domain" description="TonB-dependent receptor plug" evidence="14">
    <location>
        <begin position="37"/>
        <end position="137"/>
    </location>
</feature>
<dbReference type="Pfam" id="PF00593">
    <property type="entry name" value="TonB_dep_Rec_b-barrel"/>
    <property type="match status" value="1"/>
</dbReference>
<dbReference type="InterPro" id="IPR039426">
    <property type="entry name" value="TonB-dep_rcpt-like"/>
</dbReference>
<dbReference type="EMBL" id="SLXO01000004">
    <property type="protein sequence ID" value="TCP35227.1"/>
    <property type="molecule type" value="Genomic_DNA"/>
</dbReference>
<evidence type="ECO:0000259" key="14">
    <source>
        <dbReference type="Pfam" id="PF07715"/>
    </source>
</evidence>
<evidence type="ECO:0000256" key="10">
    <source>
        <dbReference type="PROSITE-ProRule" id="PRU01360"/>
    </source>
</evidence>
<keyword evidence="8 15" id="KW-0675">Receptor</keyword>
<evidence type="ECO:0000256" key="6">
    <source>
        <dbReference type="ARBA" id="ARBA00023077"/>
    </source>
</evidence>
<evidence type="ECO:0000313" key="15">
    <source>
        <dbReference type="EMBL" id="TCP35227.1"/>
    </source>
</evidence>
<accession>A0A4R2PIT3</accession>
<evidence type="ECO:0000256" key="9">
    <source>
        <dbReference type="ARBA" id="ARBA00023237"/>
    </source>
</evidence>
<comment type="similarity">
    <text evidence="10 11">Belongs to the TonB-dependent receptor family.</text>
</comment>
<gene>
    <name evidence="15" type="ORF">EV659_10477</name>
</gene>
<evidence type="ECO:0000256" key="1">
    <source>
        <dbReference type="ARBA" id="ARBA00004571"/>
    </source>
</evidence>
<keyword evidence="3 10" id="KW-1134">Transmembrane beta strand</keyword>
<dbReference type="GO" id="GO:0015344">
    <property type="term" value="F:siderophore uptake transmembrane transporter activity"/>
    <property type="evidence" value="ECO:0007669"/>
    <property type="project" value="TreeGrafter"/>
</dbReference>
<evidence type="ECO:0000256" key="12">
    <source>
        <dbReference type="SAM" id="SignalP"/>
    </source>
</evidence>
<keyword evidence="4 10" id="KW-0812">Transmembrane</keyword>
<dbReference type="PROSITE" id="PS52016">
    <property type="entry name" value="TONB_DEPENDENT_REC_3"/>
    <property type="match status" value="1"/>
</dbReference>
<name>A0A4R2PIT3_RHOSA</name>
<dbReference type="InterPro" id="IPR012910">
    <property type="entry name" value="Plug_dom"/>
</dbReference>
<feature type="domain" description="TonB-dependent receptor-like beta-barrel" evidence="13">
    <location>
        <begin position="301"/>
        <end position="634"/>
    </location>
</feature>
<reference evidence="15 16" key="1">
    <citation type="submission" date="2019-03" db="EMBL/GenBank/DDBJ databases">
        <title>Genomic Encyclopedia of Type Strains, Phase IV (KMG-IV): sequencing the most valuable type-strain genomes for metagenomic binning, comparative biology and taxonomic classification.</title>
        <authorList>
            <person name="Goeker M."/>
        </authorList>
    </citation>
    <scope>NUCLEOTIDE SEQUENCE [LARGE SCALE GENOMIC DNA]</scope>
    <source>
        <strain evidence="15 16">DSM 2132</strain>
    </source>
</reference>
<dbReference type="InterPro" id="IPR000531">
    <property type="entry name" value="Beta-barrel_TonB"/>
</dbReference>
<keyword evidence="9 10" id="KW-0998">Cell outer membrane</keyword>
<evidence type="ECO:0000313" key="16">
    <source>
        <dbReference type="Proteomes" id="UP000295399"/>
    </source>
</evidence>
<keyword evidence="5 12" id="KW-0732">Signal</keyword>
<protein>
    <submittedName>
        <fullName evidence="15">Iron complex outermembrane receptor protein</fullName>
    </submittedName>
</protein>
<feature type="signal peptide" evidence="12">
    <location>
        <begin position="1"/>
        <end position="15"/>
    </location>
</feature>
<dbReference type="PANTHER" id="PTHR30069">
    <property type="entry name" value="TONB-DEPENDENT OUTER MEMBRANE RECEPTOR"/>
    <property type="match status" value="1"/>
</dbReference>
<dbReference type="Gene3D" id="2.40.170.20">
    <property type="entry name" value="TonB-dependent receptor, beta-barrel domain"/>
    <property type="match status" value="1"/>
</dbReference>
<evidence type="ECO:0000256" key="5">
    <source>
        <dbReference type="ARBA" id="ARBA00022729"/>
    </source>
</evidence>
<dbReference type="Gene3D" id="2.170.130.10">
    <property type="entry name" value="TonB-dependent receptor, plug domain"/>
    <property type="match status" value="1"/>
</dbReference>
<evidence type="ECO:0000256" key="3">
    <source>
        <dbReference type="ARBA" id="ARBA00022452"/>
    </source>
</evidence>
<feature type="chain" id="PRO_5020723346" evidence="12">
    <location>
        <begin position="16"/>
        <end position="661"/>
    </location>
</feature>
<dbReference type="SUPFAM" id="SSF56935">
    <property type="entry name" value="Porins"/>
    <property type="match status" value="1"/>
</dbReference>
<evidence type="ECO:0000256" key="7">
    <source>
        <dbReference type="ARBA" id="ARBA00023136"/>
    </source>
</evidence>
<evidence type="ECO:0000256" key="11">
    <source>
        <dbReference type="RuleBase" id="RU003357"/>
    </source>
</evidence>
<dbReference type="PANTHER" id="PTHR30069:SF29">
    <property type="entry name" value="HEMOGLOBIN AND HEMOGLOBIN-HAPTOGLOBIN-BINDING PROTEIN 1-RELATED"/>
    <property type="match status" value="1"/>
</dbReference>
<evidence type="ECO:0000256" key="8">
    <source>
        <dbReference type="ARBA" id="ARBA00023170"/>
    </source>
</evidence>
<dbReference type="Proteomes" id="UP000295399">
    <property type="component" value="Unassembled WGS sequence"/>
</dbReference>
<evidence type="ECO:0000259" key="13">
    <source>
        <dbReference type="Pfam" id="PF00593"/>
    </source>
</evidence>
<comment type="subcellular location">
    <subcellularLocation>
        <location evidence="1 10">Cell outer membrane</location>
        <topology evidence="1 10">Multi-pass membrane protein</topology>
    </subcellularLocation>
</comment>
<keyword evidence="6 11" id="KW-0798">TonB box</keyword>
<keyword evidence="2 10" id="KW-0813">Transport</keyword>
<organism evidence="15 16">
    <name type="scientific">Rhodothalassium salexigens DSM 2132</name>
    <dbReference type="NCBI Taxonomy" id="1188247"/>
    <lineage>
        <taxon>Bacteria</taxon>
        <taxon>Pseudomonadati</taxon>
        <taxon>Pseudomonadota</taxon>
        <taxon>Alphaproteobacteria</taxon>
        <taxon>Rhodothalassiales</taxon>
        <taxon>Rhodothalassiaceae</taxon>
        <taxon>Rhodothalassium</taxon>
    </lineage>
</organism>
<dbReference type="InParanoid" id="A0A4R2PIT3"/>
<dbReference type="GO" id="GO:0044718">
    <property type="term" value="P:siderophore transmembrane transport"/>
    <property type="evidence" value="ECO:0007669"/>
    <property type="project" value="TreeGrafter"/>
</dbReference>
<keyword evidence="7 10" id="KW-0472">Membrane</keyword>
<dbReference type="InterPro" id="IPR036942">
    <property type="entry name" value="Beta-barrel_TonB_sf"/>
</dbReference>
<dbReference type="GO" id="GO:0009279">
    <property type="term" value="C:cell outer membrane"/>
    <property type="evidence" value="ECO:0007669"/>
    <property type="project" value="UniProtKB-SubCell"/>
</dbReference>
<comment type="caution">
    <text evidence="15">The sequence shown here is derived from an EMBL/GenBank/DDBJ whole genome shotgun (WGS) entry which is preliminary data.</text>
</comment>
<proteinExistence type="inferred from homology"/>
<dbReference type="Pfam" id="PF07715">
    <property type="entry name" value="Plug"/>
    <property type="match status" value="1"/>
</dbReference>
<dbReference type="InterPro" id="IPR037066">
    <property type="entry name" value="Plug_dom_sf"/>
</dbReference>
<dbReference type="AlphaFoldDB" id="A0A4R2PIT3"/>
<evidence type="ECO:0000256" key="2">
    <source>
        <dbReference type="ARBA" id="ARBA00022448"/>
    </source>
</evidence>
<keyword evidence="16" id="KW-1185">Reference proteome</keyword>
<sequence>MLVIAALMASAPALAVPDAPMEELVITGRFIDPAPATATQTRLSAEQIDQARPRSLADALRLAPAAHVTTNSRGQTLVFLRNSGERQTAVFYDGAPITVPWDFRLDLGLVPAAALADIAVTKGPTSVRFGPNTVGGTIELVPAAPPEDGLRLDLRGEAGALASRAGEATALIGAGAWDITLGAGIRDRNALPLPDGADLAFSQPADSDRRLNTDRRRVNGLVRAARAVPGGEVAASALIVDSRFGIAPESNVDPAVDRVRFWRYPDHRLAMGVLSGEFSVGRATTLETSAWVQKFSQTIESYTDAGYDTVADTQADDDLTLGLRTAVDHRVGRHTLRGSAQLFVATHKQRDTAFAGGEPPSQMPARDVFRQRSISLGGEYGYAATADLDLFLGAGGDWLTPTRTGGRPDTGRFGDYNLIGGARWRVDEQWTLRASAGRKVRLPTLRELFGEAIDRFLINPDLEPERALLAELGAQWQGRFLTVEVVPFASLVDDTIDQRNVTVDGRRLRQRINLEGSRVWGVETSLRAQLTEHLSVLGHLTGMHVRRQQDSADDPVRIAEKPAVRARLQLAYEGPQGLGAVASLDHTGRAFSFTNDDLFVPLERSTVVDLEVSYDLATWWPALRQLRAYLRVDNAFDTLVEPQLGLPGAGRLIRGGVHWRY</sequence>